<feature type="compositionally biased region" description="Basic residues" evidence="1">
    <location>
        <begin position="94"/>
        <end position="103"/>
    </location>
</feature>
<dbReference type="Proteomes" id="UP000825935">
    <property type="component" value="Chromosome 7"/>
</dbReference>
<name>A0A8T2UC25_CERRI</name>
<accession>A0A8T2UC25</accession>
<feature type="region of interest" description="Disordered" evidence="1">
    <location>
        <begin position="133"/>
        <end position="187"/>
    </location>
</feature>
<dbReference type="OrthoDB" id="1933363at2759"/>
<proteinExistence type="predicted"/>
<evidence type="ECO:0000313" key="2">
    <source>
        <dbReference type="EMBL" id="KAH7432080.1"/>
    </source>
</evidence>
<dbReference type="AlphaFoldDB" id="A0A8T2UC25"/>
<feature type="compositionally biased region" description="Polar residues" evidence="1">
    <location>
        <begin position="171"/>
        <end position="180"/>
    </location>
</feature>
<organism evidence="2 3">
    <name type="scientific">Ceratopteris richardii</name>
    <name type="common">Triangle waterfern</name>
    <dbReference type="NCBI Taxonomy" id="49495"/>
    <lineage>
        <taxon>Eukaryota</taxon>
        <taxon>Viridiplantae</taxon>
        <taxon>Streptophyta</taxon>
        <taxon>Embryophyta</taxon>
        <taxon>Tracheophyta</taxon>
        <taxon>Polypodiopsida</taxon>
        <taxon>Polypodiidae</taxon>
        <taxon>Polypodiales</taxon>
        <taxon>Pteridineae</taxon>
        <taxon>Pteridaceae</taxon>
        <taxon>Parkerioideae</taxon>
        <taxon>Ceratopteris</taxon>
    </lineage>
</organism>
<gene>
    <name evidence="2" type="ORF">KP509_07G007200</name>
</gene>
<dbReference type="EMBL" id="CM035412">
    <property type="protein sequence ID" value="KAH7432080.1"/>
    <property type="molecule type" value="Genomic_DNA"/>
</dbReference>
<sequence>MEATSSSAEIERLERKVDMSLDEIIKMQRKLQRKPRKSSTKFKKNGVHQNSDESTPAPTQQSRAVKSRAQSGESNMFAPKRTAQKFSRRTSGVKSKRRNRKYVVKPSHATGEANRDIRVLVTHDLRRRLLSSSKRSGVAARLSAGPERLERGKLQPNSETLDSRFARLSRNRQTSSSLMQQLGYGGF</sequence>
<keyword evidence="3" id="KW-1185">Reference proteome</keyword>
<protein>
    <submittedName>
        <fullName evidence="2">Uncharacterized protein</fullName>
    </submittedName>
</protein>
<evidence type="ECO:0000256" key="1">
    <source>
        <dbReference type="SAM" id="MobiDB-lite"/>
    </source>
</evidence>
<evidence type="ECO:0000313" key="3">
    <source>
        <dbReference type="Proteomes" id="UP000825935"/>
    </source>
</evidence>
<comment type="caution">
    <text evidence="2">The sequence shown here is derived from an EMBL/GenBank/DDBJ whole genome shotgun (WGS) entry which is preliminary data.</text>
</comment>
<feature type="compositionally biased region" description="Basic residues" evidence="1">
    <location>
        <begin position="27"/>
        <end position="46"/>
    </location>
</feature>
<feature type="region of interest" description="Disordered" evidence="1">
    <location>
        <begin position="1"/>
        <end position="109"/>
    </location>
</feature>
<reference evidence="2" key="1">
    <citation type="submission" date="2021-08" db="EMBL/GenBank/DDBJ databases">
        <title>WGS assembly of Ceratopteris richardii.</title>
        <authorList>
            <person name="Marchant D.B."/>
            <person name="Chen G."/>
            <person name="Jenkins J."/>
            <person name="Shu S."/>
            <person name="Leebens-Mack J."/>
            <person name="Grimwood J."/>
            <person name="Schmutz J."/>
            <person name="Soltis P."/>
            <person name="Soltis D."/>
            <person name="Chen Z.-H."/>
        </authorList>
    </citation>
    <scope>NUCLEOTIDE SEQUENCE</scope>
    <source>
        <strain evidence="2">Whitten #5841</strain>
        <tissue evidence="2">Leaf</tissue>
    </source>
</reference>
<feature type="compositionally biased region" description="Basic and acidic residues" evidence="1">
    <location>
        <begin position="9"/>
        <end position="26"/>
    </location>
</feature>
<feature type="compositionally biased region" description="Polar residues" evidence="1">
    <location>
        <begin position="47"/>
        <end position="74"/>
    </location>
</feature>